<accession>N9RJL4</accession>
<dbReference type="HOGENOM" id="CLU_1298402_0_0_6"/>
<name>N9RJL4_9GAMM</name>
<dbReference type="OrthoDB" id="6683244at2"/>
<dbReference type="EMBL" id="APRN01000036">
    <property type="protein sequence ID" value="ENX58149.1"/>
    <property type="molecule type" value="Genomic_DNA"/>
</dbReference>
<dbReference type="PATRIC" id="fig|1217700.3.peg.2472"/>
<keyword evidence="2" id="KW-1185">Reference proteome</keyword>
<dbReference type="RefSeq" id="WP_005203852.1">
    <property type="nucleotide sequence ID" value="NZ_KB850072.1"/>
</dbReference>
<comment type="caution">
    <text evidence="1">The sequence shown here is derived from an EMBL/GenBank/DDBJ whole genome shotgun (WGS) entry which is preliminary data.</text>
</comment>
<sequence length="196" mass="22176">MTMCVLIRNAGSLVMAADNRSVYMQNGKVIQVISDEVKKVIEWNGGYISGCGSADILEDVKSFAAINPITDVYQIVEYLEKYKASKKIDDYWIDTTHLTAIYLTDVGERAIYISAKNVQPRALDDSSVLILVKDVDTEKFKELIMAEFHENGFNIENVIEILKELFVFVSKRNETVSSSFDFAFQNHEMRGLIALN</sequence>
<dbReference type="AlphaFoldDB" id="N9RJL4"/>
<gene>
    <name evidence="1" type="ORF">F902_02549</name>
</gene>
<proteinExistence type="predicted"/>
<protein>
    <submittedName>
        <fullName evidence="1">Uncharacterized protein</fullName>
    </submittedName>
</protein>
<evidence type="ECO:0000313" key="1">
    <source>
        <dbReference type="EMBL" id="ENX58149.1"/>
    </source>
</evidence>
<reference evidence="1 2" key="1">
    <citation type="submission" date="2013-02" db="EMBL/GenBank/DDBJ databases">
        <title>The Genome Sequence of Acinetobacter sp. CIP 70.18.</title>
        <authorList>
            <consortium name="The Broad Institute Genome Sequencing Platform"/>
            <consortium name="The Broad Institute Genome Sequencing Center for Infectious Disease"/>
            <person name="Cerqueira G."/>
            <person name="Feldgarden M."/>
            <person name="Courvalin P."/>
            <person name="Perichon B."/>
            <person name="Grillot-Courvalin C."/>
            <person name="Clermont D."/>
            <person name="Rocha E."/>
            <person name="Yoon E.-J."/>
            <person name="Nemec A."/>
            <person name="Walker B."/>
            <person name="Young S.K."/>
            <person name="Zeng Q."/>
            <person name="Gargeya S."/>
            <person name="Fitzgerald M."/>
            <person name="Haas B."/>
            <person name="Abouelleil A."/>
            <person name="Alvarado L."/>
            <person name="Arachchi H.M."/>
            <person name="Berlin A.M."/>
            <person name="Chapman S.B."/>
            <person name="Dewar J."/>
            <person name="Goldberg J."/>
            <person name="Griggs A."/>
            <person name="Gujja S."/>
            <person name="Hansen M."/>
            <person name="Howarth C."/>
            <person name="Imamovic A."/>
            <person name="Larimer J."/>
            <person name="McCowan C."/>
            <person name="Murphy C."/>
            <person name="Neiman D."/>
            <person name="Pearson M."/>
            <person name="Priest M."/>
            <person name="Roberts A."/>
            <person name="Saif S."/>
            <person name="Shea T."/>
            <person name="Sisk P."/>
            <person name="Sykes S."/>
            <person name="Wortman J."/>
            <person name="Nusbaum C."/>
            <person name="Birren B."/>
        </authorList>
    </citation>
    <scope>NUCLEOTIDE SEQUENCE [LARGE SCALE GENOMIC DNA]</scope>
    <source>
        <strain evidence="1 2">CIP 70.18</strain>
    </source>
</reference>
<dbReference type="Proteomes" id="UP000013084">
    <property type="component" value="Unassembled WGS sequence"/>
</dbReference>
<evidence type="ECO:0000313" key="2">
    <source>
        <dbReference type="Proteomes" id="UP000013084"/>
    </source>
</evidence>
<organism evidence="1 2">
    <name type="scientific">Acinetobacter higginsii</name>
    <dbReference type="NCBI Taxonomy" id="70347"/>
    <lineage>
        <taxon>Bacteria</taxon>
        <taxon>Pseudomonadati</taxon>
        <taxon>Pseudomonadota</taxon>
        <taxon>Gammaproteobacteria</taxon>
        <taxon>Moraxellales</taxon>
        <taxon>Moraxellaceae</taxon>
        <taxon>Acinetobacter</taxon>
    </lineage>
</organism>